<evidence type="ECO:0000313" key="6">
    <source>
        <dbReference type="EMBL" id="QHD65087.1"/>
    </source>
</evidence>
<sequence>MYLFLTLLLVTFLVLVVGVLSILVSNKKSGNTLMFLRIVLQFLTIVSLFALSTPK</sequence>
<dbReference type="RefSeq" id="WP_160095148.1">
    <property type="nucleotide sequence ID" value="NZ_CP047224.1"/>
</dbReference>
<evidence type="ECO:0000256" key="2">
    <source>
        <dbReference type="ARBA" id="ARBA00022989"/>
    </source>
</evidence>
<dbReference type="Proteomes" id="UP000464912">
    <property type="component" value="Chromosome"/>
</dbReference>
<evidence type="ECO:0000256" key="4">
    <source>
        <dbReference type="SAM" id="Phobius"/>
    </source>
</evidence>
<dbReference type="KEGG" id="nef:GP480_01265"/>
<proteinExistence type="predicted"/>
<protein>
    <recommendedName>
        <fullName evidence="5">HIG1 domain-containing protein</fullName>
    </recommendedName>
</protein>
<keyword evidence="1 4" id="KW-0812">Transmembrane</keyword>
<keyword evidence="7" id="KW-1185">Reference proteome</keyword>
<feature type="transmembrane region" description="Helical" evidence="4">
    <location>
        <begin position="34"/>
        <end position="51"/>
    </location>
</feature>
<gene>
    <name evidence="6" type="ORF">GP480_01265</name>
</gene>
<evidence type="ECO:0000256" key="3">
    <source>
        <dbReference type="ARBA" id="ARBA00023136"/>
    </source>
</evidence>
<feature type="domain" description="HIG1" evidence="5">
    <location>
        <begin position="9"/>
        <end position="49"/>
    </location>
</feature>
<dbReference type="Pfam" id="PF04588">
    <property type="entry name" value="HIG_1_N"/>
    <property type="match status" value="1"/>
</dbReference>
<accession>A0A6P1G9G2</accession>
<reference evidence="6 7" key="2">
    <citation type="journal article" date="2020" name="MBio">
        <title>Isolation and Molecular Analysis of a Novel Neorickettsia Species That Causes Potomac Horse Fever.</title>
        <authorList>
            <person name="Teymournejad O."/>
            <person name="Lin M."/>
            <person name="Bekebrede H."/>
            <person name="Kamr A."/>
            <person name="Toribio R.E."/>
            <person name="Arroyo L.G."/>
            <person name="Baird J.D."/>
            <person name="Rikihisa Y."/>
        </authorList>
    </citation>
    <scope>NUCLEOTIDE SEQUENCE [LARGE SCALE GENOMIC DNA]</scope>
    <source>
        <strain evidence="6 7">Fin17</strain>
    </source>
</reference>
<evidence type="ECO:0000313" key="7">
    <source>
        <dbReference type="Proteomes" id="UP000464912"/>
    </source>
</evidence>
<dbReference type="AlphaFoldDB" id="A0A6P1G9G2"/>
<reference evidence="6 7" key="1">
    <citation type="journal article" date="2020" name="MBio">
        <title>Erratum for Teymournejad et al., 'Isolation and Molecular Analysis of a Novel Neorickettsia Species That Causes Potomac Horse Fever'.</title>
        <authorList>
            <person name="Teymournejad O."/>
            <person name="Lin M."/>
            <person name="Bekebrede H."/>
            <person name="Kamr A."/>
            <person name="Toribio R.E."/>
            <person name="Arroyo L.G."/>
            <person name="Baird J.D."/>
            <person name="Rikihisa Y."/>
        </authorList>
    </citation>
    <scope>NUCLEOTIDE SEQUENCE [LARGE SCALE GENOMIC DNA]</scope>
    <source>
        <strain evidence="6 7">Fin17</strain>
    </source>
</reference>
<keyword evidence="3 4" id="KW-0472">Membrane</keyword>
<dbReference type="EMBL" id="CP047224">
    <property type="protein sequence ID" value="QHD65087.1"/>
    <property type="molecule type" value="Genomic_DNA"/>
</dbReference>
<keyword evidence="2 4" id="KW-1133">Transmembrane helix</keyword>
<organism evidence="6 7">
    <name type="scientific">Neorickettsia findlayensis</name>
    <dbReference type="NCBI Taxonomy" id="2686014"/>
    <lineage>
        <taxon>Bacteria</taxon>
        <taxon>Pseudomonadati</taxon>
        <taxon>Pseudomonadota</taxon>
        <taxon>Alphaproteobacteria</taxon>
        <taxon>Rickettsiales</taxon>
        <taxon>Anaplasmataceae</taxon>
        <taxon>Neorickettsia</taxon>
    </lineage>
</organism>
<evidence type="ECO:0000256" key="1">
    <source>
        <dbReference type="ARBA" id="ARBA00022692"/>
    </source>
</evidence>
<evidence type="ECO:0000259" key="5">
    <source>
        <dbReference type="Pfam" id="PF04588"/>
    </source>
</evidence>
<name>A0A6P1G9G2_9RICK</name>
<dbReference type="InterPro" id="IPR007667">
    <property type="entry name" value="Hypoxia_induced_domain"/>
</dbReference>